<dbReference type="InterPro" id="IPR005119">
    <property type="entry name" value="LysR_subst-bd"/>
</dbReference>
<dbReference type="GO" id="GO:0003677">
    <property type="term" value="F:DNA binding"/>
    <property type="evidence" value="ECO:0007669"/>
    <property type="project" value="UniProtKB-KW"/>
</dbReference>
<keyword evidence="3" id="KW-0238">DNA-binding</keyword>
<keyword evidence="4" id="KW-0804">Transcription</keyword>
<dbReference type="InterPro" id="IPR011991">
    <property type="entry name" value="ArsR-like_HTH"/>
</dbReference>
<keyword evidence="2" id="KW-0805">Transcription regulation</keyword>
<dbReference type="EMBL" id="MPJD01000020">
    <property type="protein sequence ID" value="OKA22629.1"/>
    <property type="molecule type" value="Genomic_DNA"/>
</dbReference>
<dbReference type="InterPro" id="IPR000847">
    <property type="entry name" value="LysR_HTH_N"/>
</dbReference>
<comment type="similarity">
    <text evidence="1">Belongs to the LysR transcriptional regulatory family.</text>
</comment>
<evidence type="ECO:0000259" key="5">
    <source>
        <dbReference type="PROSITE" id="PS50931"/>
    </source>
</evidence>
<protein>
    <submittedName>
        <fullName evidence="6">LysR family transcriptional regulator</fullName>
    </submittedName>
</protein>
<dbReference type="PANTHER" id="PTHR30118:SF15">
    <property type="entry name" value="TRANSCRIPTIONAL REGULATORY PROTEIN"/>
    <property type="match status" value="1"/>
</dbReference>
<evidence type="ECO:0000313" key="7">
    <source>
        <dbReference type="Proteomes" id="UP000185990"/>
    </source>
</evidence>
<dbReference type="PANTHER" id="PTHR30118">
    <property type="entry name" value="HTH-TYPE TRANSCRIPTIONAL REGULATOR LEUO-RELATED"/>
    <property type="match status" value="1"/>
</dbReference>
<dbReference type="PROSITE" id="PS50931">
    <property type="entry name" value="HTH_LYSR"/>
    <property type="match status" value="1"/>
</dbReference>
<evidence type="ECO:0000256" key="2">
    <source>
        <dbReference type="ARBA" id="ARBA00023015"/>
    </source>
</evidence>
<organism evidence="6 7">
    <name type="scientific">Pseudomonas versuta</name>
    <dbReference type="NCBI Taxonomy" id="1788301"/>
    <lineage>
        <taxon>Bacteria</taxon>
        <taxon>Pseudomonadati</taxon>
        <taxon>Pseudomonadota</taxon>
        <taxon>Gammaproteobacteria</taxon>
        <taxon>Pseudomonadales</taxon>
        <taxon>Pseudomonadaceae</taxon>
        <taxon>Pseudomonas</taxon>
    </lineage>
</organism>
<proteinExistence type="inferred from homology"/>
<dbReference type="InterPro" id="IPR050389">
    <property type="entry name" value="LysR-type_TF"/>
</dbReference>
<dbReference type="RefSeq" id="WP_073509891.1">
    <property type="nucleotide sequence ID" value="NZ_MPJD01000020.1"/>
</dbReference>
<accession>A0A854A0A1</accession>
<dbReference type="SUPFAM" id="SSF53850">
    <property type="entry name" value="Periplasmic binding protein-like II"/>
    <property type="match status" value="1"/>
</dbReference>
<evidence type="ECO:0000256" key="3">
    <source>
        <dbReference type="ARBA" id="ARBA00023125"/>
    </source>
</evidence>
<dbReference type="AlphaFoldDB" id="A0A854A0A1"/>
<dbReference type="SUPFAM" id="SSF46785">
    <property type="entry name" value="Winged helix' DNA-binding domain"/>
    <property type="match status" value="1"/>
</dbReference>
<dbReference type="Pfam" id="PF03466">
    <property type="entry name" value="LysR_substrate"/>
    <property type="match status" value="1"/>
</dbReference>
<reference evidence="6 7" key="1">
    <citation type="submission" date="2016-11" db="EMBL/GenBank/DDBJ databases">
        <title>Draft genome of Pseudomonas versuta A4R1.12.</title>
        <authorList>
            <person name="See-Too W.-S."/>
        </authorList>
    </citation>
    <scope>NUCLEOTIDE SEQUENCE [LARGE SCALE GENOMIC DNA]</scope>
    <source>
        <strain evidence="6 7">A4R1.12</strain>
    </source>
</reference>
<feature type="domain" description="HTH lysR-type" evidence="5">
    <location>
        <begin position="10"/>
        <end position="67"/>
    </location>
</feature>
<dbReference type="CDD" id="cd00090">
    <property type="entry name" value="HTH_ARSR"/>
    <property type="match status" value="1"/>
</dbReference>
<evidence type="ECO:0000313" key="6">
    <source>
        <dbReference type="EMBL" id="OKA22629.1"/>
    </source>
</evidence>
<sequence length="304" mass="34443">MLFTNALKQLDMQDISIVLLLIENRSAKRVSQILNVSQSSISYSLKKLRSCFDDKLFESSEGSMQPTARVLAMQPYLQNIVQCINQCAKEGVSQTTATRQWNITAPEYFEILMLPALLQLVRSCGLNWSFSVSRLGKDLPISDVLAGDTDVCFGFGAGYHRRHPLLDYRSICEDSFVCLSSVQKHQPKTTLNIDEFCETPQVFPTPWLSEKNMVDDWLHKQSRSRKIFTRATSYHAGVHILLSVPSLIAIPKKILPTLHIPSQIKVLTPPAGFPTFTLDMIWCKERTIRSDFHQLEALIGKIKI</sequence>
<dbReference type="Gene3D" id="1.10.10.10">
    <property type="entry name" value="Winged helix-like DNA-binding domain superfamily/Winged helix DNA-binding domain"/>
    <property type="match status" value="1"/>
</dbReference>
<evidence type="ECO:0000256" key="1">
    <source>
        <dbReference type="ARBA" id="ARBA00009437"/>
    </source>
</evidence>
<dbReference type="Gene3D" id="3.40.190.10">
    <property type="entry name" value="Periplasmic binding protein-like II"/>
    <property type="match status" value="2"/>
</dbReference>
<dbReference type="InterPro" id="IPR036388">
    <property type="entry name" value="WH-like_DNA-bd_sf"/>
</dbReference>
<comment type="caution">
    <text evidence="6">The sequence shown here is derived from an EMBL/GenBank/DDBJ whole genome shotgun (WGS) entry which is preliminary data.</text>
</comment>
<name>A0A854A0A1_9PSED</name>
<dbReference type="GO" id="GO:0003700">
    <property type="term" value="F:DNA-binding transcription factor activity"/>
    <property type="evidence" value="ECO:0007669"/>
    <property type="project" value="InterPro"/>
</dbReference>
<dbReference type="Proteomes" id="UP000185990">
    <property type="component" value="Unassembled WGS sequence"/>
</dbReference>
<dbReference type="InterPro" id="IPR036390">
    <property type="entry name" value="WH_DNA-bd_sf"/>
</dbReference>
<gene>
    <name evidence="6" type="ORF">BOH74_14500</name>
</gene>
<evidence type="ECO:0000256" key="4">
    <source>
        <dbReference type="ARBA" id="ARBA00023163"/>
    </source>
</evidence>
<dbReference type="Pfam" id="PF00126">
    <property type="entry name" value="HTH_1"/>
    <property type="match status" value="1"/>
</dbReference>